<keyword evidence="1" id="KW-0677">Repeat</keyword>
<evidence type="ECO:0000256" key="1">
    <source>
        <dbReference type="ARBA" id="ARBA00022737"/>
    </source>
</evidence>
<evidence type="ECO:0000256" key="2">
    <source>
        <dbReference type="PROSITE-ProRule" id="PRU00259"/>
    </source>
</evidence>
<dbReference type="Proteomes" id="UP000813463">
    <property type="component" value="Chromosome 3"/>
</dbReference>
<reference evidence="4" key="2">
    <citation type="submission" date="2025-08" db="UniProtKB">
        <authorList>
            <consortium name="RefSeq"/>
        </authorList>
    </citation>
    <scope>IDENTIFICATION</scope>
    <source>
        <tissue evidence="4">Leaf</tissue>
    </source>
</reference>
<dbReference type="InterPro" id="IPR000225">
    <property type="entry name" value="Armadillo"/>
</dbReference>
<organism evidence="3 4">
    <name type="scientific">Spinacia oleracea</name>
    <name type="common">Spinach</name>
    <dbReference type="NCBI Taxonomy" id="3562"/>
    <lineage>
        <taxon>Eukaryota</taxon>
        <taxon>Viridiplantae</taxon>
        <taxon>Streptophyta</taxon>
        <taxon>Embryophyta</taxon>
        <taxon>Tracheophyta</taxon>
        <taxon>Spermatophyta</taxon>
        <taxon>Magnoliopsida</taxon>
        <taxon>eudicotyledons</taxon>
        <taxon>Gunneridae</taxon>
        <taxon>Pentapetalae</taxon>
        <taxon>Caryophyllales</taxon>
        <taxon>Chenopodiaceae</taxon>
        <taxon>Chenopodioideae</taxon>
        <taxon>Anserineae</taxon>
        <taxon>Spinacia</taxon>
    </lineage>
</organism>
<feature type="repeat" description="ARM" evidence="2">
    <location>
        <begin position="226"/>
        <end position="268"/>
    </location>
</feature>
<dbReference type="KEGG" id="soe:110792034"/>
<name>A0A9R0JZ58_SPIOL</name>
<dbReference type="PANTHER" id="PTHR47451:SF1">
    <property type="entry name" value="ARM REPEAT SUPERFAMILY PROTEIN"/>
    <property type="match status" value="1"/>
</dbReference>
<dbReference type="PANTHER" id="PTHR47451">
    <property type="entry name" value="ARM REPEAT SUPERFAMILY PROTEIN"/>
    <property type="match status" value="1"/>
</dbReference>
<feature type="repeat" description="ARM" evidence="2">
    <location>
        <begin position="771"/>
        <end position="813"/>
    </location>
</feature>
<sequence length="840" mass="93219">MMATIPPNNFCFNFKINQIQSQPRYSLFEKTVTVNQRRRHLNPPLKINLHCRFFNPRKCPCLSLVVFRATGDADSFPQQSTLSDADATFDSLSSSDENYVPLLVRMLGLDNDPLDREQAVISLWKYSLGGKHYIDKVMQFRGCVNLIVHLLRSNSSNACEAGAGLLRMISSVNAYRDIVAESGAIEETTVVLRRPSLTSEVKKQSICMLWNLTADEKYRLKIANSALLPLLVKFLDDEDMKVIEAAGGVLANLALSRPNHNIMVEADVIPRLAKFLTNEMEGSKVIRKEAKTALLELVKDDYYKILVMEKGLVPVPLVGSAAYASFKPTLYSWPSLPDGTEFRRSSNSPSRFGASELLLGLHIEDNTDKIDKSKMDAIVGRTHQQFLARIGAIETEDESKSESGFPSSYHQTLLPWKDGIARMVLILELEDEIAIAKAADYIAASAVNEHMRTSFREAGAMQRLVHLLSHNSYAVRSSVLSALDKLSISNDVCGTMEAEGVTHPLINILNDLKTTESLIEKTLSILARIWDPSKQMKLKFYSGPVNGSTKVVDSSSYNITPELGRKKVEVGSMLDSALADRLVDILKIAPPSLQTKVTSIIEYWSMIEPCMDTIIATEIESTLIDVFKQIVPRVTKSFAEEEEPDVVYVEEVGVAVSQASRLLTKLLDYQQFRQTVDSNQFTILLGQILKSDIPLHFKEWVAACLVRLSFLSSPFESPITTDVTLYETVPRLVEQIKTGFSADAQEAAVVELNRIVSEGVVDTTRAVAAHGGIFPLVKLLEQGSKRAVEAGLAILYNLSMDSENHSAILAAGAVPILRRIILSQNPHWTLALHLLRNLPV</sequence>
<dbReference type="InterPro" id="IPR016024">
    <property type="entry name" value="ARM-type_fold"/>
</dbReference>
<feature type="repeat" description="ARM" evidence="2">
    <location>
        <begin position="183"/>
        <end position="227"/>
    </location>
</feature>
<dbReference type="RefSeq" id="XP_021852521.2">
    <property type="nucleotide sequence ID" value="XM_021996829.2"/>
</dbReference>
<gene>
    <name evidence="4" type="primary">LOC110792034</name>
</gene>
<dbReference type="InterPro" id="IPR011989">
    <property type="entry name" value="ARM-like"/>
</dbReference>
<accession>A0A9R0JZ58</accession>
<proteinExistence type="predicted"/>
<dbReference type="PROSITE" id="PS50176">
    <property type="entry name" value="ARM_REPEAT"/>
    <property type="match status" value="3"/>
</dbReference>
<dbReference type="Gene3D" id="1.25.10.10">
    <property type="entry name" value="Leucine-rich Repeat Variant"/>
    <property type="match status" value="3"/>
</dbReference>
<keyword evidence="3" id="KW-1185">Reference proteome</keyword>
<evidence type="ECO:0000313" key="4">
    <source>
        <dbReference type="RefSeq" id="XP_021852521.2"/>
    </source>
</evidence>
<dbReference type="SMART" id="SM00185">
    <property type="entry name" value="ARM"/>
    <property type="match status" value="9"/>
</dbReference>
<dbReference type="AlphaFoldDB" id="A0A9R0JZ58"/>
<protein>
    <submittedName>
        <fullName evidence="4">Uncharacterized protein isoform X1</fullName>
    </submittedName>
</protein>
<evidence type="ECO:0000313" key="3">
    <source>
        <dbReference type="Proteomes" id="UP000813463"/>
    </source>
</evidence>
<dbReference type="GeneID" id="110792034"/>
<reference evidence="3" key="1">
    <citation type="journal article" date="2021" name="Nat. Commun.">
        <title>Genomic analyses provide insights into spinach domestication and the genetic basis of agronomic traits.</title>
        <authorList>
            <person name="Cai X."/>
            <person name="Sun X."/>
            <person name="Xu C."/>
            <person name="Sun H."/>
            <person name="Wang X."/>
            <person name="Ge C."/>
            <person name="Zhang Z."/>
            <person name="Wang Q."/>
            <person name="Fei Z."/>
            <person name="Jiao C."/>
            <person name="Wang Q."/>
        </authorList>
    </citation>
    <scope>NUCLEOTIDE SEQUENCE [LARGE SCALE GENOMIC DNA]</scope>
    <source>
        <strain evidence="3">cv. Varoflay</strain>
    </source>
</reference>
<dbReference type="SUPFAM" id="SSF48371">
    <property type="entry name" value="ARM repeat"/>
    <property type="match status" value="2"/>
</dbReference>